<evidence type="ECO:0000313" key="4">
    <source>
        <dbReference type="Proteomes" id="UP000242700"/>
    </source>
</evidence>
<dbReference type="Proteomes" id="UP001519348">
    <property type="component" value="Unassembled WGS sequence"/>
</dbReference>
<dbReference type="PANTHER" id="PTHR34386">
    <property type="entry name" value="GLUTAREDOXIN"/>
    <property type="match status" value="1"/>
</dbReference>
<dbReference type="Pfam" id="PF00462">
    <property type="entry name" value="Glutaredoxin"/>
    <property type="match status" value="1"/>
</dbReference>
<reference evidence="4" key="1">
    <citation type="submission" date="2016-10" db="EMBL/GenBank/DDBJ databases">
        <authorList>
            <person name="Varghese N."/>
            <person name="Submissions S."/>
        </authorList>
    </citation>
    <scope>NUCLEOTIDE SEQUENCE [LARGE SCALE GENOMIC DNA]</scope>
    <source>
        <strain evidence="4">CGMCC 1.8911</strain>
    </source>
</reference>
<dbReference type="OrthoDB" id="9795531at2"/>
<evidence type="ECO:0000313" key="5">
    <source>
        <dbReference type="Proteomes" id="UP001519348"/>
    </source>
</evidence>
<evidence type="ECO:0000259" key="1">
    <source>
        <dbReference type="Pfam" id="PF00462"/>
    </source>
</evidence>
<evidence type="ECO:0000313" key="2">
    <source>
        <dbReference type="EMBL" id="MBP1953000.1"/>
    </source>
</evidence>
<evidence type="ECO:0000313" key="3">
    <source>
        <dbReference type="EMBL" id="SDK26079.1"/>
    </source>
</evidence>
<reference evidence="2 5" key="3">
    <citation type="submission" date="2021-03" db="EMBL/GenBank/DDBJ databases">
        <title>Genomic Encyclopedia of Type Strains, Phase IV (KMG-IV): sequencing the most valuable type-strain genomes for metagenomic binning, comparative biology and taxonomic classification.</title>
        <authorList>
            <person name="Goeker M."/>
        </authorList>
    </citation>
    <scope>NUCLEOTIDE SEQUENCE [LARGE SCALE GENOMIC DNA]</scope>
    <source>
        <strain evidence="2 5">DSM 22420</strain>
    </source>
</reference>
<organism evidence="3 4">
    <name type="scientific">Jeotgalicoccus aerolatus</name>
    <dbReference type="NCBI Taxonomy" id="709510"/>
    <lineage>
        <taxon>Bacteria</taxon>
        <taxon>Bacillati</taxon>
        <taxon>Bacillota</taxon>
        <taxon>Bacilli</taxon>
        <taxon>Bacillales</taxon>
        <taxon>Staphylococcaceae</taxon>
        <taxon>Jeotgalicoccus</taxon>
    </lineage>
</organism>
<reference evidence="3" key="2">
    <citation type="submission" date="2016-10" db="EMBL/GenBank/DDBJ databases">
        <authorList>
            <person name="de Groot N.N."/>
        </authorList>
    </citation>
    <scope>NUCLEOTIDE SEQUENCE [LARGE SCALE GENOMIC DNA]</scope>
    <source>
        <strain evidence="3">CGMCC 1.8911</strain>
    </source>
</reference>
<protein>
    <submittedName>
        <fullName evidence="3">Glutaredoxin 3</fullName>
    </submittedName>
</protein>
<keyword evidence="5" id="KW-1185">Reference proteome</keyword>
<dbReference type="InterPro" id="IPR002109">
    <property type="entry name" value="Glutaredoxin"/>
</dbReference>
<name>A0A1G9AFE2_9STAP</name>
<dbReference type="SUPFAM" id="SSF52833">
    <property type="entry name" value="Thioredoxin-like"/>
    <property type="match status" value="1"/>
</dbReference>
<dbReference type="STRING" id="586411.SAMN05216187_106116"/>
<proteinExistence type="predicted"/>
<gene>
    <name evidence="2" type="ORF">J2Z27_002081</name>
    <name evidence="3" type="ORF">SAMN05216187_106116</name>
</gene>
<dbReference type="InterPro" id="IPR036249">
    <property type="entry name" value="Thioredoxin-like_sf"/>
</dbReference>
<dbReference type="Gene3D" id="3.40.30.10">
    <property type="entry name" value="Glutaredoxin"/>
    <property type="match status" value="1"/>
</dbReference>
<dbReference type="AlphaFoldDB" id="A0A1G9AFE2"/>
<dbReference type="EMBL" id="FNFI01000006">
    <property type="protein sequence ID" value="SDK26079.1"/>
    <property type="molecule type" value="Genomic_DNA"/>
</dbReference>
<dbReference type="PANTHER" id="PTHR34386:SF1">
    <property type="entry name" value="GLUTAREDOXIN-LIKE PROTEIN NRDH"/>
    <property type="match status" value="1"/>
</dbReference>
<dbReference type="PROSITE" id="PS51354">
    <property type="entry name" value="GLUTAREDOXIN_2"/>
    <property type="match status" value="1"/>
</dbReference>
<feature type="domain" description="Glutaredoxin" evidence="1">
    <location>
        <begin position="5"/>
        <end position="64"/>
    </location>
</feature>
<dbReference type="InterPro" id="IPR051548">
    <property type="entry name" value="Grx-like_ET"/>
</dbReference>
<dbReference type="EMBL" id="JAGGKN010000007">
    <property type="protein sequence ID" value="MBP1953000.1"/>
    <property type="molecule type" value="Genomic_DNA"/>
</dbReference>
<dbReference type="GO" id="GO:0045454">
    <property type="term" value="P:cell redox homeostasis"/>
    <property type="evidence" value="ECO:0007669"/>
    <property type="project" value="TreeGrafter"/>
</dbReference>
<dbReference type="Proteomes" id="UP000242700">
    <property type="component" value="Unassembled WGS sequence"/>
</dbReference>
<accession>A0A1G9AFE2</accession>
<dbReference type="GO" id="GO:0009055">
    <property type="term" value="F:electron transfer activity"/>
    <property type="evidence" value="ECO:0007669"/>
    <property type="project" value="TreeGrafter"/>
</dbReference>
<dbReference type="RefSeq" id="WP_092597641.1">
    <property type="nucleotide sequence ID" value="NZ_BMCN01000002.1"/>
</dbReference>
<sequence length="79" mass="8695">MTDKVTIYTSATCPVCDMAKDLLESLDVSYKEVKVDINPISALKLIGKTRKFTVPQTVINGQVISGFNPDKVIEASYNK</sequence>